<dbReference type="SUPFAM" id="SSF55874">
    <property type="entry name" value="ATPase domain of HSP90 chaperone/DNA topoisomerase II/histidine kinase"/>
    <property type="match status" value="1"/>
</dbReference>
<dbReference type="Pfam" id="PF07730">
    <property type="entry name" value="HisKA_3"/>
    <property type="match status" value="1"/>
</dbReference>
<feature type="domain" description="Signal transduction histidine kinase subgroup 3 dimerisation and phosphoacceptor" evidence="11">
    <location>
        <begin position="251"/>
        <end position="315"/>
    </location>
</feature>
<evidence type="ECO:0000256" key="7">
    <source>
        <dbReference type="ARBA" id="ARBA00022840"/>
    </source>
</evidence>
<evidence type="ECO:0000256" key="8">
    <source>
        <dbReference type="ARBA" id="ARBA00023012"/>
    </source>
</evidence>
<keyword evidence="4" id="KW-0808">Transferase</keyword>
<keyword evidence="13" id="KW-1185">Reference proteome</keyword>
<evidence type="ECO:0000259" key="11">
    <source>
        <dbReference type="Pfam" id="PF07730"/>
    </source>
</evidence>
<feature type="transmembrane region" description="Helical" evidence="9">
    <location>
        <begin position="68"/>
        <end position="88"/>
    </location>
</feature>
<dbReference type="GO" id="GO:0016020">
    <property type="term" value="C:membrane"/>
    <property type="evidence" value="ECO:0007669"/>
    <property type="project" value="InterPro"/>
</dbReference>
<protein>
    <recommendedName>
        <fullName evidence="2">histidine kinase</fullName>
        <ecNumber evidence="2">2.7.13.3</ecNumber>
    </recommendedName>
</protein>
<evidence type="ECO:0000256" key="5">
    <source>
        <dbReference type="ARBA" id="ARBA00022741"/>
    </source>
</evidence>
<keyword evidence="8" id="KW-0902">Two-component regulatory system</keyword>
<name>A0A561UI81_9ACTN</name>
<dbReference type="EC" id="2.7.13.3" evidence="2"/>
<gene>
    <name evidence="12" type="ORF">FHX73_112886</name>
</gene>
<evidence type="ECO:0000256" key="9">
    <source>
        <dbReference type="SAM" id="Phobius"/>
    </source>
</evidence>
<dbReference type="AlphaFoldDB" id="A0A561UI81"/>
<reference evidence="12 13" key="1">
    <citation type="submission" date="2019-06" db="EMBL/GenBank/DDBJ databases">
        <title>Sequencing the genomes of 1000 actinobacteria strains.</title>
        <authorList>
            <person name="Klenk H.-P."/>
        </authorList>
    </citation>
    <scope>NUCLEOTIDE SEQUENCE [LARGE SCALE GENOMIC DNA]</scope>
    <source>
        <strain evidence="12 13">DSM 44826</strain>
    </source>
</reference>
<feature type="transmembrane region" description="Helical" evidence="9">
    <location>
        <begin position="145"/>
        <end position="178"/>
    </location>
</feature>
<keyword evidence="9" id="KW-0812">Transmembrane</keyword>
<feature type="transmembrane region" description="Helical" evidence="9">
    <location>
        <begin position="198"/>
        <end position="222"/>
    </location>
</feature>
<evidence type="ECO:0000256" key="3">
    <source>
        <dbReference type="ARBA" id="ARBA00022553"/>
    </source>
</evidence>
<keyword evidence="9" id="KW-1133">Transmembrane helix</keyword>
<dbReference type="GO" id="GO:0005524">
    <property type="term" value="F:ATP binding"/>
    <property type="evidence" value="ECO:0007669"/>
    <property type="project" value="UniProtKB-KW"/>
</dbReference>
<evidence type="ECO:0000256" key="4">
    <source>
        <dbReference type="ARBA" id="ARBA00022679"/>
    </source>
</evidence>
<keyword evidence="5" id="KW-0547">Nucleotide-binding</keyword>
<dbReference type="Pfam" id="PF02518">
    <property type="entry name" value="HATPase_c"/>
    <property type="match status" value="1"/>
</dbReference>
<organism evidence="12 13">
    <name type="scientific">Kitasatospora viridis</name>
    <dbReference type="NCBI Taxonomy" id="281105"/>
    <lineage>
        <taxon>Bacteria</taxon>
        <taxon>Bacillati</taxon>
        <taxon>Actinomycetota</taxon>
        <taxon>Actinomycetes</taxon>
        <taxon>Kitasatosporales</taxon>
        <taxon>Streptomycetaceae</taxon>
        <taxon>Kitasatospora</taxon>
    </lineage>
</organism>
<dbReference type="GO" id="GO:0046983">
    <property type="term" value="F:protein dimerization activity"/>
    <property type="evidence" value="ECO:0007669"/>
    <property type="project" value="InterPro"/>
</dbReference>
<dbReference type="CDD" id="cd16917">
    <property type="entry name" value="HATPase_UhpB-NarQ-NarX-like"/>
    <property type="match status" value="1"/>
</dbReference>
<keyword evidence="6 12" id="KW-0418">Kinase</keyword>
<proteinExistence type="predicted"/>
<evidence type="ECO:0000313" key="12">
    <source>
        <dbReference type="EMBL" id="TWF99050.1"/>
    </source>
</evidence>
<dbReference type="InterPro" id="IPR050482">
    <property type="entry name" value="Sensor_HK_TwoCompSys"/>
</dbReference>
<feature type="transmembrane region" description="Helical" evidence="9">
    <location>
        <begin position="37"/>
        <end position="62"/>
    </location>
</feature>
<sequence length="462" mass="48298">MFFSILWGRWSLTCSAILADMVRGIRPLVSGTTYAGALFAVLGAMASIPAAIVAMVAALAVVRSAAEPVQAAVALLIWAALLGVGGLARTSRRVLVGVSRRLLRLDLPDPVGANPGQTSESAFQVDGAPLPSVRLRGADRWRTPLWVLLHVALGWVLVSLGSLLVLAAIVLPACFLVGGVKLDWFDRTIQVSGGWQGLWTVLPAMLLLLLTAGLCAAVTAALRALAPRLLGPSAAERLALAAEREMVLAGRNRLAQELHDSIGHTLTAATIQAAVAGEVLAEDPVSARAAMRSIEETTRAALEDLDYVLGVLREENAATAPTRSLADLPELLDRLRHAGAVVEPELSGERELAQVPGTLSRAAYRILQEGLTNALRHGNGGLIRVRVLAAPDGLELSVANENAAAAPPVAGRAPSSGGFTSSGRGLAGLAERVRLLHGEFEAGPDGARGWRLAVRLPNRVSA</sequence>
<dbReference type="InterPro" id="IPR036890">
    <property type="entry name" value="HATPase_C_sf"/>
</dbReference>
<comment type="caution">
    <text evidence="12">The sequence shown here is derived from an EMBL/GenBank/DDBJ whole genome shotgun (WGS) entry which is preliminary data.</text>
</comment>
<dbReference type="InterPro" id="IPR003594">
    <property type="entry name" value="HATPase_dom"/>
</dbReference>
<evidence type="ECO:0000256" key="2">
    <source>
        <dbReference type="ARBA" id="ARBA00012438"/>
    </source>
</evidence>
<dbReference type="InterPro" id="IPR011712">
    <property type="entry name" value="Sig_transdc_His_kin_sub3_dim/P"/>
</dbReference>
<dbReference type="EMBL" id="VIWT01000001">
    <property type="protein sequence ID" value="TWF99050.1"/>
    <property type="molecule type" value="Genomic_DNA"/>
</dbReference>
<dbReference type="PANTHER" id="PTHR24421">
    <property type="entry name" value="NITRATE/NITRITE SENSOR PROTEIN NARX-RELATED"/>
    <property type="match status" value="1"/>
</dbReference>
<dbReference type="PANTHER" id="PTHR24421:SF10">
    <property type="entry name" value="NITRATE_NITRITE SENSOR PROTEIN NARQ"/>
    <property type="match status" value="1"/>
</dbReference>
<evidence type="ECO:0000256" key="6">
    <source>
        <dbReference type="ARBA" id="ARBA00022777"/>
    </source>
</evidence>
<accession>A0A561UI81</accession>
<dbReference type="Proteomes" id="UP000317940">
    <property type="component" value="Unassembled WGS sequence"/>
</dbReference>
<keyword evidence="7" id="KW-0067">ATP-binding</keyword>
<evidence type="ECO:0000259" key="10">
    <source>
        <dbReference type="Pfam" id="PF02518"/>
    </source>
</evidence>
<comment type="catalytic activity">
    <reaction evidence="1">
        <text>ATP + protein L-histidine = ADP + protein N-phospho-L-histidine.</text>
        <dbReference type="EC" id="2.7.13.3"/>
    </reaction>
</comment>
<feature type="domain" description="Histidine kinase/HSP90-like ATPase" evidence="10">
    <location>
        <begin position="361"/>
        <end position="458"/>
    </location>
</feature>
<keyword evidence="9" id="KW-0472">Membrane</keyword>
<keyword evidence="3" id="KW-0597">Phosphoprotein</keyword>
<dbReference type="GO" id="GO:0000155">
    <property type="term" value="F:phosphorelay sensor kinase activity"/>
    <property type="evidence" value="ECO:0007669"/>
    <property type="project" value="InterPro"/>
</dbReference>
<evidence type="ECO:0000313" key="13">
    <source>
        <dbReference type="Proteomes" id="UP000317940"/>
    </source>
</evidence>
<evidence type="ECO:0000256" key="1">
    <source>
        <dbReference type="ARBA" id="ARBA00000085"/>
    </source>
</evidence>
<dbReference type="Gene3D" id="1.20.5.1930">
    <property type="match status" value="1"/>
</dbReference>
<dbReference type="Gene3D" id="3.30.565.10">
    <property type="entry name" value="Histidine kinase-like ATPase, C-terminal domain"/>
    <property type="match status" value="1"/>
</dbReference>